<dbReference type="PROSITE" id="PS00108">
    <property type="entry name" value="PROTEIN_KINASE_ST"/>
    <property type="match status" value="1"/>
</dbReference>
<comment type="subcellular location">
    <subcellularLocation>
        <location evidence="1">Cell membrane</location>
        <topology evidence="1">Single-pass membrane protein</topology>
    </subcellularLocation>
</comment>
<evidence type="ECO:0000313" key="12">
    <source>
        <dbReference type="EMBL" id="KAG6525637.1"/>
    </source>
</evidence>
<dbReference type="Pfam" id="PF23446">
    <property type="entry name" value="LysM1_NFP_LYK"/>
    <property type="match status" value="1"/>
</dbReference>
<reference evidence="12 13" key="1">
    <citation type="submission" date="2020-08" db="EMBL/GenBank/DDBJ databases">
        <title>Plant Genome Project.</title>
        <authorList>
            <person name="Zhang R.-G."/>
        </authorList>
    </citation>
    <scope>NUCLEOTIDE SEQUENCE [LARGE SCALE GENOMIC DNA]</scope>
    <source>
        <tissue evidence="12">Rhizome</tissue>
    </source>
</reference>
<keyword evidence="7" id="KW-1133">Transmembrane helix</keyword>
<proteinExistence type="predicted"/>
<comment type="caution">
    <text evidence="12">The sequence shown here is derived from an EMBL/GenBank/DDBJ whole genome shotgun (WGS) entry which is preliminary data.</text>
</comment>
<dbReference type="PROSITE" id="PS50011">
    <property type="entry name" value="PROTEIN_KINASE_DOM"/>
    <property type="match status" value="1"/>
</dbReference>
<organism evidence="12 13">
    <name type="scientific">Zingiber officinale</name>
    <name type="common">Ginger</name>
    <name type="synonym">Amomum zingiber</name>
    <dbReference type="NCBI Taxonomy" id="94328"/>
    <lineage>
        <taxon>Eukaryota</taxon>
        <taxon>Viridiplantae</taxon>
        <taxon>Streptophyta</taxon>
        <taxon>Embryophyta</taxon>
        <taxon>Tracheophyta</taxon>
        <taxon>Spermatophyta</taxon>
        <taxon>Magnoliopsida</taxon>
        <taxon>Liliopsida</taxon>
        <taxon>Zingiberales</taxon>
        <taxon>Zingiberaceae</taxon>
        <taxon>Zingiber</taxon>
    </lineage>
</organism>
<dbReference type="Proteomes" id="UP000734854">
    <property type="component" value="Unassembled WGS sequence"/>
</dbReference>
<dbReference type="AlphaFoldDB" id="A0A8J5I1L7"/>
<keyword evidence="5" id="KW-0547">Nucleotide-binding</keyword>
<evidence type="ECO:0000256" key="2">
    <source>
        <dbReference type="ARBA" id="ARBA00022475"/>
    </source>
</evidence>
<evidence type="ECO:0000256" key="5">
    <source>
        <dbReference type="ARBA" id="ARBA00022741"/>
    </source>
</evidence>
<evidence type="ECO:0000256" key="6">
    <source>
        <dbReference type="ARBA" id="ARBA00022840"/>
    </source>
</evidence>
<dbReference type="Pfam" id="PF00069">
    <property type="entry name" value="Pkinase"/>
    <property type="match status" value="1"/>
</dbReference>
<keyword evidence="4 10" id="KW-0732">Signal</keyword>
<dbReference type="PANTHER" id="PTHR45927:SF15">
    <property type="entry name" value="SERINE_THREONINE RECEPTOR-LIKE KINASE NFP"/>
    <property type="match status" value="1"/>
</dbReference>
<keyword evidence="2" id="KW-1003">Cell membrane</keyword>
<dbReference type="InterPro" id="IPR052611">
    <property type="entry name" value="Plant_RLK_LysM"/>
</dbReference>
<feature type="domain" description="Protein kinase" evidence="11">
    <location>
        <begin position="246"/>
        <end position="599"/>
    </location>
</feature>
<feature type="signal peptide" evidence="10">
    <location>
        <begin position="1"/>
        <end position="21"/>
    </location>
</feature>
<feature type="chain" id="PRO_5035309144" description="Protein kinase domain-containing protein" evidence="10">
    <location>
        <begin position="22"/>
        <end position="622"/>
    </location>
</feature>
<keyword evidence="13" id="KW-1185">Reference proteome</keyword>
<dbReference type="FunFam" id="1.10.510.10:FF:000468">
    <property type="entry name" value="PTI1-like tyrosine-protein kinase 3"/>
    <property type="match status" value="1"/>
</dbReference>
<dbReference type="GO" id="GO:0004672">
    <property type="term" value="F:protein kinase activity"/>
    <property type="evidence" value="ECO:0007669"/>
    <property type="project" value="InterPro"/>
</dbReference>
<dbReference type="GO" id="GO:0005524">
    <property type="term" value="F:ATP binding"/>
    <property type="evidence" value="ECO:0007669"/>
    <property type="project" value="UniProtKB-KW"/>
</dbReference>
<protein>
    <recommendedName>
        <fullName evidence="11">Protein kinase domain-containing protein</fullName>
    </recommendedName>
</protein>
<sequence>MMSFSFFLLLALDLLLQSVDGQTPPLSDGVPCAANRSIYPCSAYALYRAAADQLPALDLASVGDLFGASRLSVARSNNLSATGAALRPYQPLLVPLTCSCNSNRSSAAIPYQIAAGDTFYQVSTFKFGNLTSYPAVELDNPTLIPTNLSIGVTAVFPIFCRCLDINMTRRPLGLVTYVLQPSDTYASVAASFATDVPTLIALNGPQNGTFSVIFVPLYQIPPPLLLSDSSPAPASSPDVENDRDGVITGLAIGLGITGFLLLLSVISLWISTSKDGKSSSSNNELASATTNAGKMEFAVRSSEEDKLIGEISEWLDKYKVYSIEELKRSTCDFGASCRVMGSVYKGIMHGEAFAIKKMKWNARDELKILQKVNHINLVKLEGFCIDDSSGGGCYLVYEYLENGSLDRWLREPGLARKLDWRVRVRIALDLANGLQYIHEHTWPRVVHKDVKTSNVLLDHRLRAKVANFGLARAGFNAVTTHIVGTQGYVAPEYLADGLVTTKMDVFAYGVVLLELVSGREAAGAGGRALWAEAERTVFGRGKEAVAAWMDSALAASTCALESVVAVVDLARECLRKNPTRRPSMVEVAYTLSKAEEPFAFADDSAENLSVDESSSNLHKIGR</sequence>
<name>A0A8J5I1L7_ZINOF</name>
<keyword evidence="8" id="KW-0472">Membrane</keyword>
<evidence type="ECO:0000256" key="9">
    <source>
        <dbReference type="ARBA" id="ARBA00023157"/>
    </source>
</evidence>
<evidence type="ECO:0000256" key="10">
    <source>
        <dbReference type="SAM" id="SignalP"/>
    </source>
</evidence>
<dbReference type="GO" id="GO:0005886">
    <property type="term" value="C:plasma membrane"/>
    <property type="evidence" value="ECO:0007669"/>
    <property type="project" value="UniProtKB-SubCell"/>
</dbReference>
<dbReference type="SMART" id="SM00220">
    <property type="entry name" value="S_TKc"/>
    <property type="match status" value="1"/>
</dbReference>
<evidence type="ECO:0000256" key="1">
    <source>
        <dbReference type="ARBA" id="ARBA00004162"/>
    </source>
</evidence>
<evidence type="ECO:0000256" key="3">
    <source>
        <dbReference type="ARBA" id="ARBA00022692"/>
    </source>
</evidence>
<dbReference type="InterPro" id="IPR000719">
    <property type="entry name" value="Prot_kinase_dom"/>
</dbReference>
<evidence type="ECO:0000256" key="4">
    <source>
        <dbReference type="ARBA" id="ARBA00022729"/>
    </source>
</evidence>
<keyword evidence="6" id="KW-0067">ATP-binding</keyword>
<keyword evidence="3" id="KW-0812">Transmembrane</keyword>
<dbReference type="Pfam" id="PF23457">
    <property type="entry name" value="LysM2_NFP"/>
    <property type="match status" value="1"/>
</dbReference>
<dbReference type="EMBL" id="JACMSC010000004">
    <property type="protein sequence ID" value="KAG6525637.1"/>
    <property type="molecule type" value="Genomic_DNA"/>
</dbReference>
<dbReference type="PANTHER" id="PTHR45927">
    <property type="entry name" value="LYSM-DOMAIN RECEPTOR-LIKE KINASE-RELATED"/>
    <property type="match status" value="1"/>
</dbReference>
<evidence type="ECO:0000256" key="7">
    <source>
        <dbReference type="ARBA" id="ARBA00022989"/>
    </source>
</evidence>
<dbReference type="InterPro" id="IPR059143">
    <property type="entry name" value="NFP_LysM2"/>
</dbReference>
<dbReference type="InterPro" id="IPR008271">
    <property type="entry name" value="Ser/Thr_kinase_AS"/>
</dbReference>
<dbReference type="InterPro" id="IPR056561">
    <property type="entry name" value="NFP_LYK_LysM1"/>
</dbReference>
<evidence type="ECO:0000256" key="8">
    <source>
        <dbReference type="ARBA" id="ARBA00023136"/>
    </source>
</evidence>
<evidence type="ECO:0000259" key="11">
    <source>
        <dbReference type="PROSITE" id="PS50011"/>
    </source>
</evidence>
<keyword evidence="9" id="KW-1015">Disulfide bond</keyword>
<gene>
    <name evidence="12" type="ORF">ZIOFF_015599</name>
</gene>
<dbReference type="OrthoDB" id="4062651at2759"/>
<accession>A0A8J5I1L7</accession>
<evidence type="ECO:0000313" key="13">
    <source>
        <dbReference type="Proteomes" id="UP000734854"/>
    </source>
</evidence>